<evidence type="ECO:0000313" key="4">
    <source>
        <dbReference type="EMBL" id="KAL3403453.1"/>
    </source>
</evidence>
<dbReference type="Gene3D" id="1.25.40.20">
    <property type="entry name" value="Ankyrin repeat-containing domain"/>
    <property type="match status" value="4"/>
</dbReference>
<feature type="repeat" description="ANK" evidence="3">
    <location>
        <begin position="382"/>
        <end position="415"/>
    </location>
</feature>
<evidence type="ECO:0000256" key="3">
    <source>
        <dbReference type="PROSITE-ProRule" id="PRU00023"/>
    </source>
</evidence>
<feature type="repeat" description="ANK" evidence="3">
    <location>
        <begin position="236"/>
        <end position="271"/>
    </location>
</feature>
<comment type="caution">
    <text evidence="4">The sequence shown here is derived from an EMBL/GenBank/DDBJ whole genome shotgun (WGS) entry which is preliminary data.</text>
</comment>
<organism evidence="4 5">
    <name type="scientific">Trichogramma kaykai</name>
    <dbReference type="NCBI Taxonomy" id="54128"/>
    <lineage>
        <taxon>Eukaryota</taxon>
        <taxon>Metazoa</taxon>
        <taxon>Ecdysozoa</taxon>
        <taxon>Arthropoda</taxon>
        <taxon>Hexapoda</taxon>
        <taxon>Insecta</taxon>
        <taxon>Pterygota</taxon>
        <taxon>Neoptera</taxon>
        <taxon>Endopterygota</taxon>
        <taxon>Hymenoptera</taxon>
        <taxon>Apocrita</taxon>
        <taxon>Proctotrupomorpha</taxon>
        <taxon>Chalcidoidea</taxon>
        <taxon>Trichogrammatidae</taxon>
        <taxon>Trichogramma</taxon>
    </lineage>
</organism>
<gene>
    <name evidence="4" type="ORF">TKK_003733</name>
</gene>
<dbReference type="SMART" id="SM00248">
    <property type="entry name" value="ANK"/>
    <property type="match status" value="9"/>
</dbReference>
<dbReference type="PANTHER" id="PTHR24198:SF165">
    <property type="entry name" value="ANKYRIN REPEAT-CONTAINING PROTEIN-RELATED"/>
    <property type="match status" value="1"/>
</dbReference>
<sequence length="683" mass="78226">MSNELKKLKVILKKDNWKTEEEERKFFCHLYIVINNWKGPIPHHQDLFKPEKVERLLTKCVKYNEPETLIEFVIETSYRDRPVLSICGKPLLRRTTPLHHAARCKIPRNSIKKLFIIYDKFDVNYTDETGLTHFHVACMFGFDYAVQKFLEFGLDPNFRSKKIRKSPLLIALSEKQRCMVRFLIKIGVDPNSADADGSTHLHVICKKPENYDLAGIFFEICDDLNKTVLVNAQDKFGNTPLLFALQFTDPRKPELVEMLLRRGAYVNLANKNGLMPLHIMCDANGYDGIMGGLDVEIYQSLQADSRDRFGNTLLQLALTRRHRNLSELLLRNGADANLTNAEGLTPLQIICKSDHDDDLAEIFFKVNNDMKQTVNIDVQDELGNTPLHLAVQQGNKKKVLGSLLENGANPNLVNAEGLTALHVIFIKNYDEGCITKFFEVTKKVNQLVQVDVRDGKGRTPLRLAVANLWPKATNLLLNRGADLSNFVFPTRSEFDEQFELYKSHKSREMKHGFGLKLEITFNIASVIQNLEDEGYELTRSDALTIMAFSTEHGLFDIPSNFDDSLLKNESFVKKAKTLNIKQDLTLYDLIQLRSHEAAKLKFTFFDLLNTRYSLKSVSENVRELLVAKICPIVLRRFFLDWALELFMELIHQRLPILCCEMIVDRLMNTDLYNICLAAAGQSS</sequence>
<feature type="repeat" description="ANK" evidence="3">
    <location>
        <begin position="309"/>
        <end position="341"/>
    </location>
</feature>
<evidence type="ECO:0000256" key="1">
    <source>
        <dbReference type="ARBA" id="ARBA00022737"/>
    </source>
</evidence>
<dbReference type="SUPFAM" id="SSF48403">
    <property type="entry name" value="Ankyrin repeat"/>
    <property type="match status" value="2"/>
</dbReference>
<keyword evidence="2 3" id="KW-0040">ANK repeat</keyword>
<dbReference type="PROSITE" id="PS50088">
    <property type="entry name" value="ANK_REPEAT"/>
    <property type="match status" value="4"/>
</dbReference>
<reference evidence="4 5" key="1">
    <citation type="journal article" date="2024" name="bioRxiv">
        <title>A reference genome for Trichogramma kaykai: A tiny desert-dwelling parasitoid wasp with competing sex-ratio distorters.</title>
        <authorList>
            <person name="Culotta J."/>
            <person name="Lindsey A.R."/>
        </authorList>
    </citation>
    <scope>NUCLEOTIDE SEQUENCE [LARGE SCALE GENOMIC DNA]</scope>
    <source>
        <strain evidence="4 5">KSX58</strain>
    </source>
</reference>
<dbReference type="AlphaFoldDB" id="A0ABD2XF23"/>
<evidence type="ECO:0000313" key="5">
    <source>
        <dbReference type="Proteomes" id="UP001627154"/>
    </source>
</evidence>
<keyword evidence="1" id="KW-0677">Repeat</keyword>
<dbReference type="Pfam" id="PF00023">
    <property type="entry name" value="Ank"/>
    <property type="match status" value="1"/>
</dbReference>
<dbReference type="PANTHER" id="PTHR24198">
    <property type="entry name" value="ANKYRIN REPEAT AND PROTEIN KINASE DOMAIN-CONTAINING PROTEIN"/>
    <property type="match status" value="1"/>
</dbReference>
<evidence type="ECO:0000256" key="2">
    <source>
        <dbReference type="ARBA" id="ARBA00023043"/>
    </source>
</evidence>
<accession>A0ABD2XF23</accession>
<protein>
    <submittedName>
        <fullName evidence="4">Uncharacterized protein</fullName>
    </submittedName>
</protein>
<dbReference type="PROSITE" id="PS50297">
    <property type="entry name" value="ANK_REP_REGION"/>
    <property type="match status" value="4"/>
</dbReference>
<dbReference type="InterPro" id="IPR002110">
    <property type="entry name" value="Ankyrin_rpt"/>
</dbReference>
<feature type="repeat" description="ANK" evidence="3">
    <location>
        <begin position="456"/>
        <end position="484"/>
    </location>
</feature>
<dbReference type="InterPro" id="IPR036770">
    <property type="entry name" value="Ankyrin_rpt-contain_sf"/>
</dbReference>
<proteinExistence type="predicted"/>
<dbReference type="EMBL" id="JBJJXI010000030">
    <property type="protein sequence ID" value="KAL3403453.1"/>
    <property type="molecule type" value="Genomic_DNA"/>
</dbReference>
<name>A0ABD2XF23_9HYME</name>
<dbReference type="Proteomes" id="UP001627154">
    <property type="component" value="Unassembled WGS sequence"/>
</dbReference>
<dbReference type="Pfam" id="PF12796">
    <property type="entry name" value="Ank_2"/>
    <property type="match status" value="2"/>
</dbReference>
<keyword evidence="5" id="KW-1185">Reference proteome</keyword>